<keyword evidence="1" id="KW-0732">Signal</keyword>
<reference evidence="2" key="2">
    <citation type="submission" date="2020-05" db="UniProtKB">
        <authorList>
            <consortium name="EnsemblMetazoa"/>
        </authorList>
    </citation>
    <scope>IDENTIFICATION</scope>
    <source>
        <strain evidence="2">MINIMUS1</strain>
    </source>
</reference>
<name>A0A182WQ38_9DIPT</name>
<evidence type="ECO:0000313" key="2">
    <source>
        <dbReference type="EnsemblMetazoa" id="AMIN014770-PA"/>
    </source>
</evidence>
<dbReference type="Proteomes" id="UP000075920">
    <property type="component" value="Unassembled WGS sequence"/>
</dbReference>
<organism evidence="2 3">
    <name type="scientific">Anopheles minimus</name>
    <dbReference type="NCBI Taxonomy" id="112268"/>
    <lineage>
        <taxon>Eukaryota</taxon>
        <taxon>Metazoa</taxon>
        <taxon>Ecdysozoa</taxon>
        <taxon>Arthropoda</taxon>
        <taxon>Hexapoda</taxon>
        <taxon>Insecta</taxon>
        <taxon>Pterygota</taxon>
        <taxon>Neoptera</taxon>
        <taxon>Endopterygota</taxon>
        <taxon>Diptera</taxon>
        <taxon>Nematocera</taxon>
        <taxon>Culicoidea</taxon>
        <taxon>Culicidae</taxon>
        <taxon>Anophelinae</taxon>
        <taxon>Anopheles</taxon>
    </lineage>
</organism>
<protein>
    <submittedName>
        <fullName evidence="2">Uncharacterized protein</fullName>
    </submittedName>
</protein>
<evidence type="ECO:0000313" key="3">
    <source>
        <dbReference type="Proteomes" id="UP000075920"/>
    </source>
</evidence>
<accession>A0A182WQ38</accession>
<sequence>MNTIVHPIFVVFLLTNAIHNSESSLNCITKGQQIEIPTCCQMEPLVPKRLLTKCEELAAAVNNP</sequence>
<feature type="chain" id="PRO_5008141660" evidence="1">
    <location>
        <begin position="24"/>
        <end position="64"/>
    </location>
</feature>
<proteinExistence type="predicted"/>
<dbReference type="EnsemblMetazoa" id="AMIN014770-RA">
    <property type="protein sequence ID" value="AMIN014770-PA"/>
    <property type="gene ID" value="AMIN014770"/>
</dbReference>
<keyword evidence="3" id="KW-1185">Reference proteome</keyword>
<dbReference type="VEuPathDB" id="VectorBase:AMIN014770"/>
<evidence type="ECO:0000256" key="1">
    <source>
        <dbReference type="SAM" id="SignalP"/>
    </source>
</evidence>
<dbReference type="AlphaFoldDB" id="A0A182WQ38"/>
<reference evidence="3" key="1">
    <citation type="submission" date="2013-03" db="EMBL/GenBank/DDBJ databases">
        <title>The Genome Sequence of Anopheles minimus MINIMUS1.</title>
        <authorList>
            <consortium name="The Broad Institute Genomics Platform"/>
            <person name="Neafsey D.E."/>
            <person name="Walton C."/>
            <person name="Walker B."/>
            <person name="Young S.K."/>
            <person name="Zeng Q."/>
            <person name="Gargeya S."/>
            <person name="Fitzgerald M."/>
            <person name="Haas B."/>
            <person name="Abouelleil A."/>
            <person name="Allen A.W."/>
            <person name="Alvarado L."/>
            <person name="Arachchi H.M."/>
            <person name="Berlin A.M."/>
            <person name="Chapman S.B."/>
            <person name="Gainer-Dewar J."/>
            <person name="Goldberg J."/>
            <person name="Griggs A."/>
            <person name="Gujja S."/>
            <person name="Hansen M."/>
            <person name="Howarth C."/>
            <person name="Imamovic A."/>
            <person name="Ireland A."/>
            <person name="Larimer J."/>
            <person name="McCowan C."/>
            <person name="Murphy C."/>
            <person name="Pearson M."/>
            <person name="Poon T.W."/>
            <person name="Priest M."/>
            <person name="Roberts A."/>
            <person name="Saif S."/>
            <person name="Shea T."/>
            <person name="Sisk P."/>
            <person name="Sykes S."/>
            <person name="Wortman J."/>
            <person name="Nusbaum C."/>
            <person name="Birren B."/>
        </authorList>
    </citation>
    <scope>NUCLEOTIDE SEQUENCE [LARGE SCALE GENOMIC DNA]</scope>
    <source>
        <strain evidence="3">MINIMUS1</strain>
    </source>
</reference>
<feature type="signal peptide" evidence="1">
    <location>
        <begin position="1"/>
        <end position="23"/>
    </location>
</feature>